<dbReference type="Proteomes" id="UP001597297">
    <property type="component" value="Unassembled WGS sequence"/>
</dbReference>
<protein>
    <submittedName>
        <fullName evidence="1">DUF3108 domain-containing protein</fullName>
    </submittedName>
</protein>
<dbReference type="RefSeq" id="WP_377093552.1">
    <property type="nucleotide sequence ID" value="NZ_JBHSJM010000001.1"/>
</dbReference>
<proteinExistence type="predicted"/>
<reference evidence="2" key="1">
    <citation type="journal article" date="2019" name="Int. J. Syst. Evol. Microbiol.">
        <title>The Global Catalogue of Microorganisms (GCM) 10K type strain sequencing project: providing services to taxonomists for standard genome sequencing and annotation.</title>
        <authorList>
            <consortium name="The Broad Institute Genomics Platform"/>
            <consortium name="The Broad Institute Genome Sequencing Center for Infectious Disease"/>
            <person name="Wu L."/>
            <person name="Ma J."/>
        </authorList>
    </citation>
    <scope>NUCLEOTIDE SEQUENCE [LARGE SCALE GENOMIC DNA]</scope>
    <source>
        <strain evidence="2">JCM 16545</strain>
    </source>
</reference>
<dbReference type="EMBL" id="JBHUJC010000043">
    <property type="protein sequence ID" value="MFD2277712.1"/>
    <property type="molecule type" value="Genomic_DNA"/>
</dbReference>
<accession>A0ABW5E5R5</accession>
<evidence type="ECO:0000313" key="1">
    <source>
        <dbReference type="EMBL" id="MFD2277712.1"/>
    </source>
</evidence>
<dbReference type="InterPro" id="IPR021457">
    <property type="entry name" value="DUF3108"/>
</dbReference>
<sequence>MKIVFLVLLSMISVYGGWAESILPYSSGKHTPFPPTKLDYILSWNGAINSGKLTLELGKHDRRYPDVFLTHSYGRSTGAAYALFPYTFTFTSFAQLHTHRPLIFVANEKDRKETIDTKNSYKPPGIHHYSKTVETKDQQVHIKDHNFAARAVHDPITAMLAIRKQPLHNGDTEQLCCHPFASPYLISIKVLGREKHLDRDCIKLDIQIRKIDKKTAKLKDYKKLKKATMWISDDSQRIPIELRSKVFIGDVRATLVKQTPL</sequence>
<gene>
    <name evidence="1" type="ORF">ACFSQZ_14685</name>
</gene>
<name>A0ABW5E5R5_9BACT</name>
<evidence type="ECO:0000313" key="2">
    <source>
        <dbReference type="Proteomes" id="UP001597297"/>
    </source>
</evidence>
<keyword evidence="2" id="KW-1185">Reference proteome</keyword>
<dbReference type="Pfam" id="PF11306">
    <property type="entry name" value="DUF3108"/>
    <property type="match status" value="1"/>
</dbReference>
<comment type="caution">
    <text evidence="1">The sequence shown here is derived from an EMBL/GenBank/DDBJ whole genome shotgun (WGS) entry which is preliminary data.</text>
</comment>
<organism evidence="1 2">
    <name type="scientific">Rubritalea spongiae</name>
    <dbReference type="NCBI Taxonomy" id="430797"/>
    <lineage>
        <taxon>Bacteria</taxon>
        <taxon>Pseudomonadati</taxon>
        <taxon>Verrucomicrobiota</taxon>
        <taxon>Verrucomicrobiia</taxon>
        <taxon>Verrucomicrobiales</taxon>
        <taxon>Rubritaleaceae</taxon>
        <taxon>Rubritalea</taxon>
    </lineage>
</organism>